<proteinExistence type="predicted"/>
<name>A0ABP6XJM9_9ACTN</name>
<evidence type="ECO:0000256" key="1">
    <source>
        <dbReference type="SAM" id="SignalP"/>
    </source>
</evidence>
<organism evidence="2 3">
    <name type="scientific">Nonomuraea rosea</name>
    <dbReference type="NCBI Taxonomy" id="638574"/>
    <lineage>
        <taxon>Bacteria</taxon>
        <taxon>Bacillati</taxon>
        <taxon>Actinomycetota</taxon>
        <taxon>Actinomycetes</taxon>
        <taxon>Streptosporangiales</taxon>
        <taxon>Streptosporangiaceae</taxon>
        <taxon>Nonomuraea</taxon>
    </lineage>
</organism>
<dbReference type="Proteomes" id="UP001500630">
    <property type="component" value="Unassembled WGS sequence"/>
</dbReference>
<accession>A0ABP6XJM9</accession>
<comment type="caution">
    <text evidence="2">The sequence shown here is derived from an EMBL/GenBank/DDBJ whole genome shotgun (WGS) entry which is preliminary data.</text>
</comment>
<feature type="signal peptide" evidence="1">
    <location>
        <begin position="1"/>
        <end position="25"/>
    </location>
</feature>
<evidence type="ECO:0000313" key="2">
    <source>
        <dbReference type="EMBL" id="GAA3568187.1"/>
    </source>
</evidence>
<evidence type="ECO:0008006" key="4">
    <source>
        <dbReference type="Google" id="ProtNLM"/>
    </source>
</evidence>
<evidence type="ECO:0000313" key="3">
    <source>
        <dbReference type="Proteomes" id="UP001500630"/>
    </source>
</evidence>
<keyword evidence="3" id="KW-1185">Reference proteome</keyword>
<gene>
    <name evidence="2" type="ORF">GCM10022419_056300</name>
</gene>
<protein>
    <recommendedName>
        <fullName evidence="4">Secreted protein</fullName>
    </recommendedName>
</protein>
<dbReference type="RefSeq" id="WP_345566320.1">
    <property type="nucleotide sequence ID" value="NZ_BAABDQ010000012.1"/>
</dbReference>
<dbReference type="EMBL" id="BAABDQ010000012">
    <property type="protein sequence ID" value="GAA3568187.1"/>
    <property type="molecule type" value="Genomic_DNA"/>
</dbReference>
<feature type="chain" id="PRO_5045472158" description="Secreted protein" evidence="1">
    <location>
        <begin position="26"/>
        <end position="151"/>
    </location>
</feature>
<keyword evidence="1" id="KW-0732">Signal</keyword>
<sequence length="151" mass="15540">MRLRGWLVLGAVVSAGVLGAQPVVAAAGVPFAADSGDQCRRGVTEGTLERVQGPVIRPIVQVEGALADDGVISPCAPDGMYSQATFAGYNGGTLVDRESVKVDDGKIALSFGLSDPAGVTKIDAVIVQVCRFSSSPIGISYCGKQQSYKIP</sequence>
<reference evidence="3" key="1">
    <citation type="journal article" date="2019" name="Int. J. Syst. Evol. Microbiol.">
        <title>The Global Catalogue of Microorganisms (GCM) 10K type strain sequencing project: providing services to taxonomists for standard genome sequencing and annotation.</title>
        <authorList>
            <consortium name="The Broad Institute Genomics Platform"/>
            <consortium name="The Broad Institute Genome Sequencing Center for Infectious Disease"/>
            <person name="Wu L."/>
            <person name="Ma J."/>
        </authorList>
    </citation>
    <scope>NUCLEOTIDE SEQUENCE [LARGE SCALE GENOMIC DNA]</scope>
    <source>
        <strain evidence="3">JCM 17326</strain>
    </source>
</reference>